<proteinExistence type="predicted"/>
<reference evidence="1" key="1">
    <citation type="submission" date="2014-09" db="EMBL/GenBank/DDBJ databases">
        <authorList>
            <person name="Magalhaes I.L.F."/>
            <person name="Oliveira U."/>
            <person name="Santos F.R."/>
            <person name="Vidigal T.H.D.A."/>
            <person name="Brescovit A.D."/>
            <person name="Santos A.J."/>
        </authorList>
    </citation>
    <scope>NUCLEOTIDE SEQUENCE</scope>
    <source>
        <tissue evidence="1">Shoot tissue taken approximately 20 cm above the soil surface</tissue>
    </source>
</reference>
<name>A0A0A9BGD3_ARUDO</name>
<accession>A0A0A9BGD3</accession>
<protein>
    <submittedName>
        <fullName evidence="1">Uncharacterized protein</fullName>
    </submittedName>
</protein>
<sequence>MLWRQRSHSRSALLNEVNAVRQANSDIFLFVLMPE</sequence>
<organism evidence="1">
    <name type="scientific">Arundo donax</name>
    <name type="common">Giant reed</name>
    <name type="synonym">Donax arundinaceus</name>
    <dbReference type="NCBI Taxonomy" id="35708"/>
    <lineage>
        <taxon>Eukaryota</taxon>
        <taxon>Viridiplantae</taxon>
        <taxon>Streptophyta</taxon>
        <taxon>Embryophyta</taxon>
        <taxon>Tracheophyta</taxon>
        <taxon>Spermatophyta</taxon>
        <taxon>Magnoliopsida</taxon>
        <taxon>Liliopsida</taxon>
        <taxon>Poales</taxon>
        <taxon>Poaceae</taxon>
        <taxon>PACMAD clade</taxon>
        <taxon>Arundinoideae</taxon>
        <taxon>Arundineae</taxon>
        <taxon>Arundo</taxon>
    </lineage>
</organism>
<dbReference type="AlphaFoldDB" id="A0A0A9BGD3"/>
<dbReference type="EMBL" id="GBRH01239533">
    <property type="protein sequence ID" value="JAD58362.1"/>
    <property type="molecule type" value="Transcribed_RNA"/>
</dbReference>
<reference evidence="1" key="2">
    <citation type="journal article" date="2015" name="Data Brief">
        <title>Shoot transcriptome of the giant reed, Arundo donax.</title>
        <authorList>
            <person name="Barrero R.A."/>
            <person name="Guerrero F.D."/>
            <person name="Moolhuijzen P."/>
            <person name="Goolsby J.A."/>
            <person name="Tidwell J."/>
            <person name="Bellgard S.E."/>
            <person name="Bellgard M.I."/>
        </authorList>
    </citation>
    <scope>NUCLEOTIDE SEQUENCE</scope>
    <source>
        <tissue evidence="1">Shoot tissue taken approximately 20 cm above the soil surface</tissue>
    </source>
</reference>
<evidence type="ECO:0000313" key="1">
    <source>
        <dbReference type="EMBL" id="JAD58362.1"/>
    </source>
</evidence>